<dbReference type="Proteomes" id="UP000289738">
    <property type="component" value="Chromosome B06"/>
</dbReference>
<feature type="compositionally biased region" description="Basic residues" evidence="1">
    <location>
        <begin position="208"/>
        <end position="222"/>
    </location>
</feature>
<evidence type="ECO:0000256" key="1">
    <source>
        <dbReference type="SAM" id="MobiDB-lite"/>
    </source>
</evidence>
<dbReference type="EMBL" id="SDMP01000016">
    <property type="protein sequence ID" value="RYR03237.1"/>
    <property type="molecule type" value="Genomic_DNA"/>
</dbReference>
<feature type="compositionally biased region" description="Basic and acidic residues" evidence="1">
    <location>
        <begin position="191"/>
        <end position="200"/>
    </location>
</feature>
<name>A0A444YMW4_ARAHY</name>
<accession>A0A444YMW4</accession>
<evidence type="ECO:0000313" key="3">
    <source>
        <dbReference type="EMBL" id="RYR03237.1"/>
    </source>
</evidence>
<keyword evidence="4" id="KW-1185">Reference proteome</keyword>
<protein>
    <recommendedName>
        <fullName evidence="2">Aminotransferase-like plant mobile domain-containing protein</fullName>
    </recommendedName>
</protein>
<feature type="domain" description="Aminotransferase-like plant mobile" evidence="2">
    <location>
        <begin position="8"/>
        <end position="154"/>
    </location>
</feature>
<feature type="compositionally biased region" description="Basic and acidic residues" evidence="1">
    <location>
        <begin position="229"/>
        <end position="240"/>
    </location>
</feature>
<feature type="region of interest" description="Disordered" evidence="1">
    <location>
        <begin position="190"/>
        <end position="249"/>
    </location>
</feature>
<reference evidence="3 4" key="1">
    <citation type="submission" date="2019-01" db="EMBL/GenBank/DDBJ databases">
        <title>Sequencing of cultivated peanut Arachis hypogaea provides insights into genome evolution and oil improvement.</title>
        <authorList>
            <person name="Chen X."/>
        </authorList>
    </citation>
    <scope>NUCLEOTIDE SEQUENCE [LARGE SCALE GENOMIC DNA]</scope>
    <source>
        <strain evidence="4">cv. Fuhuasheng</strain>
        <tissue evidence="3">Leaves</tissue>
    </source>
</reference>
<gene>
    <name evidence="3" type="ORF">Ahy_B06g082096</name>
</gene>
<proteinExistence type="predicted"/>
<evidence type="ECO:0000313" key="4">
    <source>
        <dbReference type="Proteomes" id="UP000289738"/>
    </source>
</evidence>
<evidence type="ECO:0000259" key="2">
    <source>
        <dbReference type="Pfam" id="PF10536"/>
    </source>
</evidence>
<sequence>MLPLSQNCRWVQYRPDNARGEGRLRHYRRVLNGFGMFTVEWTLYADPQLEGLVPHVIAEADHTVAVVCPLLCFAIIEWHHVDQAVWQFGGLQHIPTRPLDIDSLHGMDGQFGRSEWFPHLLGGWHDLWDHRANHRLHIHNHIDLRPSLPYMTWYIQWVHTELFSQGDQHLVPAGVVPEDLPLHHPLALELHQPKDGHLPELRLPAGRGRGRGRGRARGRGRRGGGGGREQGDELHRDRDPVNPQVVGQR</sequence>
<dbReference type="Pfam" id="PF10536">
    <property type="entry name" value="PMD"/>
    <property type="match status" value="1"/>
</dbReference>
<comment type="caution">
    <text evidence="3">The sequence shown here is derived from an EMBL/GenBank/DDBJ whole genome shotgun (WGS) entry which is preliminary data.</text>
</comment>
<dbReference type="AlphaFoldDB" id="A0A444YMW4"/>
<organism evidence="3 4">
    <name type="scientific">Arachis hypogaea</name>
    <name type="common">Peanut</name>
    <dbReference type="NCBI Taxonomy" id="3818"/>
    <lineage>
        <taxon>Eukaryota</taxon>
        <taxon>Viridiplantae</taxon>
        <taxon>Streptophyta</taxon>
        <taxon>Embryophyta</taxon>
        <taxon>Tracheophyta</taxon>
        <taxon>Spermatophyta</taxon>
        <taxon>Magnoliopsida</taxon>
        <taxon>eudicotyledons</taxon>
        <taxon>Gunneridae</taxon>
        <taxon>Pentapetalae</taxon>
        <taxon>rosids</taxon>
        <taxon>fabids</taxon>
        <taxon>Fabales</taxon>
        <taxon>Fabaceae</taxon>
        <taxon>Papilionoideae</taxon>
        <taxon>50 kb inversion clade</taxon>
        <taxon>dalbergioids sensu lato</taxon>
        <taxon>Dalbergieae</taxon>
        <taxon>Pterocarpus clade</taxon>
        <taxon>Arachis</taxon>
    </lineage>
</organism>
<dbReference type="InterPro" id="IPR019557">
    <property type="entry name" value="AminoTfrase-like_pln_mobile"/>
</dbReference>